<organism evidence="3 4">
    <name type="scientific">Paenibacillus vulneris</name>
    <dbReference type="NCBI Taxonomy" id="1133364"/>
    <lineage>
        <taxon>Bacteria</taxon>
        <taxon>Bacillati</taxon>
        <taxon>Bacillota</taxon>
        <taxon>Bacilli</taxon>
        <taxon>Bacillales</taxon>
        <taxon>Paenibacillaceae</taxon>
        <taxon>Paenibacillus</taxon>
    </lineage>
</organism>
<keyword evidence="2" id="KW-0472">Membrane</keyword>
<gene>
    <name evidence="3" type="ORF">ACFQ4B_34455</name>
</gene>
<keyword evidence="4" id="KW-1185">Reference proteome</keyword>
<sequence>MYQPWVYIVLVGLVFIVYATLVPKTNTSNGKSSPSINEIEQTMEHFAGELEEQNEALIRQLAELKKDHEIHQAKLSSRLESLEHQFAHSNQELLKLGAAYADLQKQLDQPAGRIDFAEAAAAQLEIDQLQGTDHSEPQSEPEGMNIRSRYAELFELHEQGKSTDHIAKKLNMNKGEVNLILQLAKQEEQLNAQK</sequence>
<dbReference type="Proteomes" id="UP001597180">
    <property type="component" value="Unassembled WGS sequence"/>
</dbReference>
<keyword evidence="1" id="KW-0175">Coiled coil</keyword>
<dbReference type="RefSeq" id="WP_192705208.1">
    <property type="nucleotide sequence ID" value="NZ_BAABJG010000044.1"/>
</dbReference>
<protein>
    <submittedName>
        <fullName evidence="3">DUF6115 domain-containing protein</fullName>
    </submittedName>
</protein>
<name>A0ABW3V0C6_9BACL</name>
<feature type="transmembrane region" description="Helical" evidence="2">
    <location>
        <begin position="6"/>
        <end position="23"/>
    </location>
</feature>
<keyword evidence="2" id="KW-1133">Transmembrane helix</keyword>
<comment type="caution">
    <text evidence="3">The sequence shown here is derived from an EMBL/GenBank/DDBJ whole genome shotgun (WGS) entry which is preliminary data.</text>
</comment>
<evidence type="ECO:0000313" key="4">
    <source>
        <dbReference type="Proteomes" id="UP001597180"/>
    </source>
</evidence>
<feature type="coiled-coil region" evidence="1">
    <location>
        <begin position="36"/>
        <end position="85"/>
    </location>
</feature>
<proteinExistence type="predicted"/>
<keyword evidence="2" id="KW-0812">Transmembrane</keyword>
<evidence type="ECO:0000256" key="1">
    <source>
        <dbReference type="SAM" id="Coils"/>
    </source>
</evidence>
<evidence type="ECO:0000313" key="3">
    <source>
        <dbReference type="EMBL" id="MFD1225195.1"/>
    </source>
</evidence>
<reference evidence="4" key="1">
    <citation type="journal article" date="2019" name="Int. J. Syst. Evol. Microbiol.">
        <title>The Global Catalogue of Microorganisms (GCM) 10K type strain sequencing project: providing services to taxonomists for standard genome sequencing and annotation.</title>
        <authorList>
            <consortium name="The Broad Institute Genomics Platform"/>
            <consortium name="The Broad Institute Genome Sequencing Center for Infectious Disease"/>
            <person name="Wu L."/>
            <person name="Ma J."/>
        </authorList>
    </citation>
    <scope>NUCLEOTIDE SEQUENCE [LARGE SCALE GENOMIC DNA]</scope>
    <source>
        <strain evidence="4">CCUG 53270</strain>
    </source>
</reference>
<dbReference type="EMBL" id="JBHTLU010000056">
    <property type="protein sequence ID" value="MFD1225195.1"/>
    <property type="molecule type" value="Genomic_DNA"/>
</dbReference>
<evidence type="ECO:0000256" key="2">
    <source>
        <dbReference type="SAM" id="Phobius"/>
    </source>
</evidence>
<accession>A0ABW3V0C6</accession>